<name>A0A0K2V0S3_LEPSM</name>
<dbReference type="AlphaFoldDB" id="A0A0K2V0S3"/>
<organism evidence="1">
    <name type="scientific">Lepeophtheirus salmonis</name>
    <name type="common">Salmon louse</name>
    <name type="synonym">Caligus salmonis</name>
    <dbReference type="NCBI Taxonomy" id="72036"/>
    <lineage>
        <taxon>Eukaryota</taxon>
        <taxon>Metazoa</taxon>
        <taxon>Ecdysozoa</taxon>
        <taxon>Arthropoda</taxon>
        <taxon>Crustacea</taxon>
        <taxon>Multicrustacea</taxon>
        <taxon>Hexanauplia</taxon>
        <taxon>Copepoda</taxon>
        <taxon>Siphonostomatoida</taxon>
        <taxon>Caligidae</taxon>
        <taxon>Lepeophtheirus</taxon>
    </lineage>
</organism>
<proteinExistence type="predicted"/>
<reference evidence="1" key="1">
    <citation type="submission" date="2014-05" db="EMBL/GenBank/DDBJ databases">
        <authorList>
            <person name="Chronopoulou M."/>
        </authorList>
    </citation>
    <scope>NUCLEOTIDE SEQUENCE</scope>
    <source>
        <tissue evidence="1">Whole organism</tissue>
    </source>
</reference>
<protein>
    <submittedName>
        <fullName evidence="1">Uncharacterized protein</fullName>
    </submittedName>
</protein>
<evidence type="ECO:0000313" key="1">
    <source>
        <dbReference type="EMBL" id="CDW44113.1"/>
    </source>
</evidence>
<sequence>QPSSYPSSKNSIFFELVSNSCSQLMVKSKVFEIGFQSALHFFNFTVLYPTTFSLKKQ</sequence>
<dbReference type="EMBL" id="HACA01026752">
    <property type="protein sequence ID" value="CDW44113.1"/>
    <property type="molecule type" value="Transcribed_RNA"/>
</dbReference>
<accession>A0A0K2V0S3</accession>
<feature type="non-terminal residue" evidence="1">
    <location>
        <position position="1"/>
    </location>
</feature>